<keyword evidence="5" id="KW-0829">Tyrosine-protein kinase</keyword>
<keyword evidence="8" id="KW-1185">Reference proteome</keyword>
<organism evidence="7 8">
    <name type="scientific">Paenibacillus residui</name>
    <dbReference type="NCBI Taxonomy" id="629724"/>
    <lineage>
        <taxon>Bacteria</taxon>
        <taxon>Bacillati</taxon>
        <taxon>Bacillota</taxon>
        <taxon>Bacilli</taxon>
        <taxon>Bacillales</taxon>
        <taxon>Paenibacillaceae</taxon>
        <taxon>Paenibacillus</taxon>
    </lineage>
</organism>
<dbReference type="CDD" id="cd05387">
    <property type="entry name" value="BY-kinase"/>
    <property type="match status" value="1"/>
</dbReference>
<dbReference type="PANTHER" id="PTHR32309:SF31">
    <property type="entry name" value="CAPSULAR EXOPOLYSACCHARIDE FAMILY"/>
    <property type="match status" value="1"/>
</dbReference>
<dbReference type="PANTHER" id="PTHR32309">
    <property type="entry name" value="TYROSINE-PROTEIN KINASE"/>
    <property type="match status" value="1"/>
</dbReference>
<dbReference type="InterPro" id="IPR050445">
    <property type="entry name" value="Bact_polysacc_biosynth/exp"/>
</dbReference>
<evidence type="ECO:0000256" key="3">
    <source>
        <dbReference type="ARBA" id="ARBA00022777"/>
    </source>
</evidence>
<sequence length="209" mass="22602">MATLANRTLIAHVNPQSKAAEDFKFLRTRIDYSFAGVSKPVLHVTSAKQGEGKTYVAANLAVSFAQSGKKVLLIDANLSEPDLHQWFVIPNDIGLADVLAGKCGVYEGVHDTMIDNLSLFCAGRAVMSSSDLIITGEIGKLLERYKEQYDVIVIDSPAAGESADSLFLAAQSSGTLLVVKSGVVTTKEIRQLMKDFEHVNGQLIGYVFH</sequence>
<keyword evidence="3 7" id="KW-0418">Kinase</keyword>
<keyword evidence="1 7" id="KW-0808">Transferase</keyword>
<name>A0ABW3DEM3_9BACL</name>
<evidence type="ECO:0000313" key="8">
    <source>
        <dbReference type="Proteomes" id="UP001597120"/>
    </source>
</evidence>
<evidence type="ECO:0000259" key="6">
    <source>
        <dbReference type="Pfam" id="PF13614"/>
    </source>
</evidence>
<evidence type="ECO:0000256" key="5">
    <source>
        <dbReference type="ARBA" id="ARBA00023137"/>
    </source>
</evidence>
<comment type="caution">
    <text evidence="7">The sequence shown here is derived from an EMBL/GenBank/DDBJ whole genome shotgun (WGS) entry which is preliminary data.</text>
</comment>
<dbReference type="Proteomes" id="UP001597120">
    <property type="component" value="Unassembled WGS sequence"/>
</dbReference>
<dbReference type="InterPro" id="IPR025669">
    <property type="entry name" value="AAA_dom"/>
</dbReference>
<evidence type="ECO:0000256" key="1">
    <source>
        <dbReference type="ARBA" id="ARBA00022679"/>
    </source>
</evidence>
<dbReference type="GO" id="GO:0004715">
    <property type="term" value="F:non-membrane spanning protein tyrosine kinase activity"/>
    <property type="evidence" value="ECO:0007669"/>
    <property type="project" value="UniProtKB-EC"/>
</dbReference>
<dbReference type="InterPro" id="IPR027417">
    <property type="entry name" value="P-loop_NTPase"/>
</dbReference>
<dbReference type="InterPro" id="IPR005702">
    <property type="entry name" value="Wzc-like_C"/>
</dbReference>
<dbReference type="NCBIfam" id="TIGR01007">
    <property type="entry name" value="eps_fam"/>
    <property type="match status" value="1"/>
</dbReference>
<proteinExistence type="predicted"/>
<keyword evidence="4" id="KW-0067">ATP-binding</keyword>
<accession>A0ABW3DEM3</accession>
<keyword evidence="2" id="KW-0547">Nucleotide-binding</keyword>
<evidence type="ECO:0000256" key="2">
    <source>
        <dbReference type="ARBA" id="ARBA00022741"/>
    </source>
</evidence>
<dbReference type="Gene3D" id="3.40.50.300">
    <property type="entry name" value="P-loop containing nucleotide triphosphate hydrolases"/>
    <property type="match status" value="1"/>
</dbReference>
<feature type="domain" description="AAA" evidence="6">
    <location>
        <begin position="42"/>
        <end position="200"/>
    </location>
</feature>
<dbReference type="RefSeq" id="WP_379289864.1">
    <property type="nucleotide sequence ID" value="NZ_JBHTIU010000069.1"/>
</dbReference>
<dbReference type="EC" id="2.7.10.2" evidence="7"/>
<gene>
    <name evidence="7" type="ORF">ACFQ03_17875</name>
</gene>
<dbReference type="EMBL" id="JBHTIU010000069">
    <property type="protein sequence ID" value="MFD0871011.1"/>
    <property type="molecule type" value="Genomic_DNA"/>
</dbReference>
<dbReference type="SUPFAM" id="SSF52540">
    <property type="entry name" value="P-loop containing nucleoside triphosphate hydrolases"/>
    <property type="match status" value="1"/>
</dbReference>
<evidence type="ECO:0000256" key="4">
    <source>
        <dbReference type="ARBA" id="ARBA00022840"/>
    </source>
</evidence>
<evidence type="ECO:0000313" key="7">
    <source>
        <dbReference type="EMBL" id="MFD0871011.1"/>
    </source>
</evidence>
<dbReference type="Pfam" id="PF13614">
    <property type="entry name" value="AAA_31"/>
    <property type="match status" value="1"/>
</dbReference>
<reference evidence="8" key="1">
    <citation type="journal article" date="2019" name="Int. J. Syst. Evol. Microbiol.">
        <title>The Global Catalogue of Microorganisms (GCM) 10K type strain sequencing project: providing services to taxonomists for standard genome sequencing and annotation.</title>
        <authorList>
            <consortium name="The Broad Institute Genomics Platform"/>
            <consortium name="The Broad Institute Genome Sequencing Center for Infectious Disease"/>
            <person name="Wu L."/>
            <person name="Ma J."/>
        </authorList>
    </citation>
    <scope>NUCLEOTIDE SEQUENCE [LARGE SCALE GENOMIC DNA]</scope>
    <source>
        <strain evidence="8">CCUG 57263</strain>
    </source>
</reference>
<protein>
    <submittedName>
        <fullName evidence="7">CpsD/CapB family tyrosine-protein kinase</fullName>
        <ecNumber evidence="7">2.7.10.2</ecNumber>
    </submittedName>
</protein>